<dbReference type="AlphaFoldDB" id="A0A9D5HPT0"/>
<feature type="compositionally biased region" description="Polar residues" evidence="1">
    <location>
        <begin position="1"/>
        <end position="11"/>
    </location>
</feature>
<evidence type="ECO:0000313" key="2">
    <source>
        <dbReference type="EMBL" id="KAJ0984423.1"/>
    </source>
</evidence>
<reference evidence="2" key="2">
    <citation type="journal article" date="2022" name="Hortic Res">
        <title>The genome of Dioscorea zingiberensis sheds light on the biosynthesis, origin and evolution of the medicinally important diosgenin saponins.</title>
        <authorList>
            <person name="Li Y."/>
            <person name="Tan C."/>
            <person name="Li Z."/>
            <person name="Guo J."/>
            <person name="Li S."/>
            <person name="Chen X."/>
            <person name="Wang C."/>
            <person name="Dai X."/>
            <person name="Yang H."/>
            <person name="Song W."/>
            <person name="Hou L."/>
            <person name="Xu J."/>
            <person name="Tong Z."/>
            <person name="Xu A."/>
            <person name="Yuan X."/>
            <person name="Wang W."/>
            <person name="Yang Q."/>
            <person name="Chen L."/>
            <person name="Sun Z."/>
            <person name="Wang K."/>
            <person name="Pan B."/>
            <person name="Chen J."/>
            <person name="Bao Y."/>
            <person name="Liu F."/>
            <person name="Qi X."/>
            <person name="Gang D.R."/>
            <person name="Wen J."/>
            <person name="Li J."/>
        </authorList>
    </citation>
    <scope>NUCLEOTIDE SEQUENCE</scope>
    <source>
        <strain evidence="2">Dzin_1.0</strain>
    </source>
</reference>
<protein>
    <submittedName>
        <fullName evidence="2">Uncharacterized protein</fullName>
    </submittedName>
</protein>
<dbReference type="EMBL" id="JAGGNH010000001">
    <property type="protein sequence ID" value="KAJ0984423.1"/>
    <property type="molecule type" value="Genomic_DNA"/>
</dbReference>
<accession>A0A9D5HPT0</accession>
<evidence type="ECO:0000313" key="3">
    <source>
        <dbReference type="Proteomes" id="UP001085076"/>
    </source>
</evidence>
<comment type="caution">
    <text evidence="2">The sequence shown here is derived from an EMBL/GenBank/DDBJ whole genome shotgun (WGS) entry which is preliminary data.</text>
</comment>
<gene>
    <name evidence="2" type="ORF">J5N97_002779</name>
</gene>
<dbReference type="Proteomes" id="UP001085076">
    <property type="component" value="Miscellaneous, Linkage group lg01"/>
</dbReference>
<evidence type="ECO:0000256" key="1">
    <source>
        <dbReference type="SAM" id="MobiDB-lite"/>
    </source>
</evidence>
<keyword evidence="3" id="KW-1185">Reference proteome</keyword>
<reference evidence="2" key="1">
    <citation type="submission" date="2021-03" db="EMBL/GenBank/DDBJ databases">
        <authorList>
            <person name="Li Z."/>
            <person name="Yang C."/>
        </authorList>
    </citation>
    <scope>NUCLEOTIDE SEQUENCE</scope>
    <source>
        <strain evidence="2">Dzin_1.0</strain>
        <tissue evidence="2">Leaf</tissue>
    </source>
</reference>
<sequence length="216" mass="24545">MHTNGISISTTHSKKQLSSHHGRDSGELAVFEASRYFSGDVDELSFSFASERFPWRHAQALPPQEPNERKLIDKKLKTIASYIISFLLQMTPKKRLPNNRHRGRKRSSFYSCGSCGLGESGVWEEEKKTSGNNTDFTWRIGRTKSFDNRFHHGKHGNGHKALGELESGLFFENKKWVLNGSNGHGVEFIRRDDGEISDSSSDLFELRNIDELPVYG</sequence>
<proteinExistence type="predicted"/>
<organism evidence="2 3">
    <name type="scientific">Dioscorea zingiberensis</name>
    <dbReference type="NCBI Taxonomy" id="325984"/>
    <lineage>
        <taxon>Eukaryota</taxon>
        <taxon>Viridiplantae</taxon>
        <taxon>Streptophyta</taxon>
        <taxon>Embryophyta</taxon>
        <taxon>Tracheophyta</taxon>
        <taxon>Spermatophyta</taxon>
        <taxon>Magnoliopsida</taxon>
        <taxon>Liliopsida</taxon>
        <taxon>Dioscoreales</taxon>
        <taxon>Dioscoreaceae</taxon>
        <taxon>Dioscorea</taxon>
    </lineage>
</organism>
<name>A0A9D5HPT0_9LILI</name>
<feature type="region of interest" description="Disordered" evidence="1">
    <location>
        <begin position="1"/>
        <end position="24"/>
    </location>
</feature>
<dbReference type="OrthoDB" id="1871242at2759"/>